<dbReference type="EMBL" id="JADOTY010000001">
    <property type="protein sequence ID" value="MBG6104887.1"/>
    <property type="molecule type" value="Genomic_DNA"/>
</dbReference>
<protein>
    <submittedName>
        <fullName evidence="1">Uncharacterized protein</fullName>
    </submittedName>
</protein>
<comment type="caution">
    <text evidence="1">The sequence shown here is derived from an EMBL/GenBank/DDBJ whole genome shotgun (WGS) entry which is preliminary data.</text>
</comment>
<accession>A0ABS0K8C3</accession>
<gene>
    <name evidence="1" type="ORF">IW249_005301</name>
</gene>
<evidence type="ECO:0000313" key="2">
    <source>
        <dbReference type="Proteomes" id="UP000631791"/>
    </source>
</evidence>
<sequence>MLLLLPFIRLRDPRSLTIDPADTVPPPIEGHWPYHTQAAYQVAIRELIDRSG</sequence>
<keyword evidence="2" id="KW-1185">Reference proteome</keyword>
<name>A0ABS0K8C3_9ACTN</name>
<dbReference type="Proteomes" id="UP000631791">
    <property type="component" value="Unassembled WGS sequence"/>
</dbReference>
<evidence type="ECO:0000313" key="1">
    <source>
        <dbReference type="EMBL" id="MBG6104887.1"/>
    </source>
</evidence>
<proteinExistence type="predicted"/>
<dbReference type="RefSeq" id="WP_196925114.1">
    <property type="nucleotide sequence ID" value="NZ_JADOTY010000001.1"/>
</dbReference>
<organism evidence="1 2">
    <name type="scientific">Micromonospora vinacea</name>
    <dbReference type="NCBI Taxonomy" id="709878"/>
    <lineage>
        <taxon>Bacteria</taxon>
        <taxon>Bacillati</taxon>
        <taxon>Actinomycetota</taxon>
        <taxon>Actinomycetes</taxon>
        <taxon>Micromonosporales</taxon>
        <taxon>Micromonosporaceae</taxon>
        <taxon>Micromonospora</taxon>
    </lineage>
</organism>
<reference evidence="1 2" key="1">
    <citation type="submission" date="2020-11" db="EMBL/GenBank/DDBJ databases">
        <title>Sequencing the genomes of 1000 actinobacteria strains.</title>
        <authorList>
            <person name="Klenk H.-P."/>
        </authorList>
    </citation>
    <scope>NUCLEOTIDE SEQUENCE [LARGE SCALE GENOMIC DNA]</scope>
    <source>
        <strain evidence="1 2">DSM 101695</strain>
    </source>
</reference>